<dbReference type="InterPro" id="IPR036116">
    <property type="entry name" value="FN3_sf"/>
</dbReference>
<sequence>MDAISLAGNGGGGGAGVRVRNVTVPAGATGRQVNLQHLLGSSSTFSLLSGTNANIQLNNGDGLALTAGLAAGATQTAIVQEMVGSGATFRQAAYALNCTGAPVAPSVPAVTPTGGDGQISVAWVDGSNGGSPISSHNIYLDGVLIASPTGASPYVITGLANGTPYSVQVSAVNGVDEGARSSPQSVTPSAAPVAGGILALASMNSTLTTDSGAAPDVTGFVVGITFKGMGRRHPINDPAFDASKVTLTVQDPGFDDVGGVITPVTRTRTVKGTLPLKCPWPQPWTALGSTVPARSYCWGMAGGFRRAYYTELGGTKGATAPTHSVDGQTVSDGGVLWTLIPLSQNTGYVEKVSGSDVTVYVVLDMPLFAGSTITGISIGAGAYVVGSTSSLATTGAGVSVTNNSQLPYPSVILNVITPPHQRSTGTMRVEVAADHGWGIHIGGGRPIVGIRATAWDMSRTNSVTLPDIVSTELSTQYTTSSPGGCAVEVFAPTANTAPLPQGDSFFEFVAYPWLGLPFSTRYDGEGADWRGNQNYPMAGTIVRNGSGYYQLKTPGTSAASGGPTGTTLSADITDGTCVWNYIGADNLIVNSRNIQARWHFYNDPSNLYKIGYCFVDPSGTATGTTGVFSTFAAADAAKGTLSNCYANIAAAETALASYHGTAGGGLTTHSDSGGGRAFLKPGTHAGFGTAMGSRTRGSVWFYVQADPSATPGTVIFGNGPVKAGHPRMWFGDGIYATATATGAANIFFDRAADSTAGLVKQATGELVISGMTYTPFDATFGIQWRNGWVWLLNNTYSVAANIGDPKQQQYGHALVAGNNLQGPLGQVAVPNFIGNTLFCLTAIRDFSAPTVPVMFTMHLDNRIYGPITSPAGVLVFTLAYNAGGNYGYPTLGYSMRGNLIKSSNYGGCKVAQIAADGLAVPSSNVVITYNSGIGQRYNRAYNDSNAMLHTNWYQGFNLWTSWNTVWDSTGHGSNGPDPSRCQNYWVVYDVASAYNVSLNGSESGTAPAINSYSGMRVAPTSAPYALGGSITFASQFVNDTTDVTSSANVSETLGDFRPVAGSVIVNRAAIQAKKFDLLGVARRPDGSGAVGAFERAS</sequence>
<dbReference type="InterPro" id="IPR003961">
    <property type="entry name" value="FN3_dom"/>
</dbReference>
<feature type="domain" description="Fibronectin type-III" evidence="1">
    <location>
        <begin position="104"/>
        <end position="192"/>
    </location>
</feature>
<dbReference type="PROSITE" id="PS50853">
    <property type="entry name" value="FN3"/>
    <property type="match status" value="1"/>
</dbReference>
<name>A0A7X6BEN4_9SPHN</name>
<proteinExistence type="predicted"/>
<protein>
    <recommendedName>
        <fullName evidence="1">Fibronectin type-III domain-containing protein</fullName>
    </recommendedName>
</protein>
<dbReference type="RefSeq" id="WP_167713081.1">
    <property type="nucleotide sequence ID" value="NZ_BAAADY010000034.1"/>
</dbReference>
<accession>A0A7X6BEN4</accession>
<evidence type="ECO:0000313" key="3">
    <source>
        <dbReference type="Proteomes" id="UP000531251"/>
    </source>
</evidence>
<dbReference type="EMBL" id="JAATJB010000023">
    <property type="protein sequence ID" value="NJB99858.1"/>
    <property type="molecule type" value="Genomic_DNA"/>
</dbReference>
<evidence type="ECO:0000313" key="2">
    <source>
        <dbReference type="EMBL" id="NJB99858.1"/>
    </source>
</evidence>
<dbReference type="SMART" id="SM00060">
    <property type="entry name" value="FN3"/>
    <property type="match status" value="1"/>
</dbReference>
<dbReference type="Proteomes" id="UP000531251">
    <property type="component" value="Unassembled WGS sequence"/>
</dbReference>
<keyword evidence="3" id="KW-1185">Reference proteome</keyword>
<dbReference type="CDD" id="cd00063">
    <property type="entry name" value="FN3"/>
    <property type="match status" value="1"/>
</dbReference>
<comment type="caution">
    <text evidence="2">The sequence shown here is derived from an EMBL/GenBank/DDBJ whole genome shotgun (WGS) entry which is preliminary data.</text>
</comment>
<dbReference type="SUPFAM" id="SSF49265">
    <property type="entry name" value="Fibronectin type III"/>
    <property type="match status" value="1"/>
</dbReference>
<dbReference type="InterPro" id="IPR013783">
    <property type="entry name" value="Ig-like_fold"/>
</dbReference>
<gene>
    <name evidence="2" type="ORF">GGR89_004204</name>
</gene>
<organism evidence="2 3">
    <name type="scientific">Sphingomonas trueperi</name>
    <dbReference type="NCBI Taxonomy" id="53317"/>
    <lineage>
        <taxon>Bacteria</taxon>
        <taxon>Pseudomonadati</taxon>
        <taxon>Pseudomonadota</taxon>
        <taxon>Alphaproteobacteria</taxon>
        <taxon>Sphingomonadales</taxon>
        <taxon>Sphingomonadaceae</taxon>
        <taxon>Sphingomonas</taxon>
    </lineage>
</organism>
<evidence type="ECO:0000259" key="1">
    <source>
        <dbReference type="PROSITE" id="PS50853"/>
    </source>
</evidence>
<reference evidence="2 3" key="1">
    <citation type="submission" date="2020-03" db="EMBL/GenBank/DDBJ databases">
        <title>Genomic Encyclopedia of Type Strains, Phase IV (KMG-IV): sequencing the most valuable type-strain genomes for metagenomic binning, comparative biology and taxonomic classification.</title>
        <authorList>
            <person name="Goeker M."/>
        </authorList>
    </citation>
    <scope>NUCLEOTIDE SEQUENCE [LARGE SCALE GENOMIC DNA]</scope>
    <source>
        <strain evidence="2 3">DSM 7225</strain>
    </source>
</reference>
<dbReference type="AlphaFoldDB" id="A0A7X6BEN4"/>
<dbReference type="Gene3D" id="2.60.40.10">
    <property type="entry name" value="Immunoglobulins"/>
    <property type="match status" value="1"/>
</dbReference>